<evidence type="ECO:0000313" key="3">
    <source>
        <dbReference type="Proteomes" id="UP000807504"/>
    </source>
</evidence>
<keyword evidence="3" id="KW-1185">Reference proteome</keyword>
<sequence length="164" mass="17714">MLCDDCLVADKVNYLGHARSAIYRTYPYARPYQAGYYVRDPHRHEHVEVARDHGGAVAGRYGYLDARGIGRQVHYVADHAGLRANVHTNEPAIVRNAPLAAGIVSDGLLARGVAATVPAYNPALGYDYGLNPYGLAYNRFGLGYGYGSALGYTGLLGSYGNLYA</sequence>
<reference evidence="2" key="1">
    <citation type="journal article" date="2020" name="bioRxiv">
        <title>Chromosome-level reference genome of the European wasp spider Argiope bruennichi: a resource for studies on range expansion and evolutionary adaptation.</title>
        <authorList>
            <person name="Sheffer M.M."/>
            <person name="Hoppe A."/>
            <person name="Krehenwinkel H."/>
            <person name="Uhl G."/>
            <person name="Kuss A.W."/>
            <person name="Jensen L."/>
            <person name="Jensen C."/>
            <person name="Gillespie R.G."/>
            <person name="Hoff K.J."/>
            <person name="Prost S."/>
        </authorList>
    </citation>
    <scope>NUCLEOTIDE SEQUENCE</scope>
</reference>
<organism evidence="2 3">
    <name type="scientific">Argiope bruennichi</name>
    <name type="common">Wasp spider</name>
    <name type="synonym">Aranea bruennichi</name>
    <dbReference type="NCBI Taxonomy" id="94029"/>
    <lineage>
        <taxon>Eukaryota</taxon>
        <taxon>Metazoa</taxon>
        <taxon>Ecdysozoa</taxon>
        <taxon>Arthropoda</taxon>
        <taxon>Chelicerata</taxon>
        <taxon>Arachnida</taxon>
        <taxon>Araneae</taxon>
        <taxon>Araneomorphae</taxon>
        <taxon>Entelegynae</taxon>
        <taxon>Araneoidea</taxon>
        <taxon>Araneidae</taxon>
        <taxon>Argiope</taxon>
    </lineage>
</organism>
<dbReference type="AlphaFoldDB" id="A0A8T0EHP8"/>
<gene>
    <name evidence="2" type="ORF">HNY73_016001</name>
</gene>
<comment type="caution">
    <text evidence="2">The sequence shown here is derived from an EMBL/GenBank/DDBJ whole genome shotgun (WGS) entry which is preliminary data.</text>
</comment>
<dbReference type="GO" id="GO:0042302">
    <property type="term" value="F:structural constituent of cuticle"/>
    <property type="evidence" value="ECO:0007669"/>
    <property type="project" value="UniProtKB-UniRule"/>
</dbReference>
<evidence type="ECO:0000256" key="1">
    <source>
        <dbReference type="PROSITE-ProRule" id="PRU00497"/>
    </source>
</evidence>
<dbReference type="PROSITE" id="PS51155">
    <property type="entry name" value="CHIT_BIND_RR_2"/>
    <property type="match status" value="1"/>
</dbReference>
<proteinExistence type="predicted"/>
<name>A0A8T0EHP8_ARGBR</name>
<accession>A0A8T0EHP8</accession>
<dbReference type="Proteomes" id="UP000807504">
    <property type="component" value="Unassembled WGS sequence"/>
</dbReference>
<reference evidence="2" key="2">
    <citation type="submission" date="2020-06" db="EMBL/GenBank/DDBJ databases">
        <authorList>
            <person name="Sheffer M."/>
        </authorList>
    </citation>
    <scope>NUCLEOTIDE SEQUENCE</scope>
</reference>
<dbReference type="EMBL" id="JABXBU010002227">
    <property type="protein sequence ID" value="KAF8773330.1"/>
    <property type="molecule type" value="Genomic_DNA"/>
</dbReference>
<dbReference type="InterPro" id="IPR000618">
    <property type="entry name" value="Insect_cuticle"/>
</dbReference>
<evidence type="ECO:0000313" key="2">
    <source>
        <dbReference type="EMBL" id="KAF8773330.1"/>
    </source>
</evidence>
<keyword evidence="1" id="KW-0193">Cuticle</keyword>
<protein>
    <submittedName>
        <fullName evidence="2">Cuticle protein 16.8 like protein</fullName>
    </submittedName>
</protein>
<dbReference type="Pfam" id="PF00379">
    <property type="entry name" value="Chitin_bind_4"/>
    <property type="match status" value="1"/>
</dbReference>